<dbReference type="Proteomes" id="UP001430953">
    <property type="component" value="Unassembled WGS sequence"/>
</dbReference>
<dbReference type="AlphaFoldDB" id="A0AAW2H1F9"/>
<comment type="caution">
    <text evidence="2">The sequence shown here is derived from an EMBL/GenBank/DDBJ whole genome shotgun (WGS) entry which is preliminary data.</text>
</comment>
<proteinExistence type="predicted"/>
<protein>
    <submittedName>
        <fullName evidence="2">Uncharacterized protein</fullName>
    </submittedName>
</protein>
<reference evidence="2 3" key="1">
    <citation type="submission" date="2023-03" db="EMBL/GenBank/DDBJ databases">
        <title>High recombination rates correlate with genetic variation in Cardiocondyla obscurior ants.</title>
        <authorList>
            <person name="Errbii M."/>
        </authorList>
    </citation>
    <scope>NUCLEOTIDE SEQUENCE [LARGE SCALE GENOMIC DNA]</scope>
    <source>
        <strain evidence="2">Alpha-2009</strain>
        <tissue evidence="2">Whole body</tissue>
    </source>
</reference>
<feature type="transmembrane region" description="Helical" evidence="1">
    <location>
        <begin position="95"/>
        <end position="125"/>
    </location>
</feature>
<evidence type="ECO:0000256" key="1">
    <source>
        <dbReference type="SAM" id="Phobius"/>
    </source>
</evidence>
<name>A0AAW2H1F9_9HYME</name>
<evidence type="ECO:0000313" key="2">
    <source>
        <dbReference type="EMBL" id="KAL0133248.1"/>
    </source>
</evidence>
<keyword evidence="1" id="KW-0812">Transmembrane</keyword>
<keyword evidence="1" id="KW-0472">Membrane</keyword>
<keyword evidence="3" id="KW-1185">Reference proteome</keyword>
<sequence length="130" mass="15209">MLYLGRLCRLRWISRFSLTENPDQSIHVNTFLYRAELFAIFPINKPIRRILVPANKFQVISIDNSRCHALIHNFQFTKILSECNKKFEVMSIQEYALLVFFFFLFLLFVSICFSGSVLISCATLAPHLLE</sequence>
<dbReference type="EMBL" id="JADYXP020000001">
    <property type="protein sequence ID" value="KAL0133248.1"/>
    <property type="molecule type" value="Genomic_DNA"/>
</dbReference>
<keyword evidence="1" id="KW-1133">Transmembrane helix</keyword>
<organism evidence="2 3">
    <name type="scientific">Cardiocondyla obscurior</name>
    <dbReference type="NCBI Taxonomy" id="286306"/>
    <lineage>
        <taxon>Eukaryota</taxon>
        <taxon>Metazoa</taxon>
        <taxon>Ecdysozoa</taxon>
        <taxon>Arthropoda</taxon>
        <taxon>Hexapoda</taxon>
        <taxon>Insecta</taxon>
        <taxon>Pterygota</taxon>
        <taxon>Neoptera</taxon>
        <taxon>Endopterygota</taxon>
        <taxon>Hymenoptera</taxon>
        <taxon>Apocrita</taxon>
        <taxon>Aculeata</taxon>
        <taxon>Formicoidea</taxon>
        <taxon>Formicidae</taxon>
        <taxon>Myrmicinae</taxon>
        <taxon>Cardiocondyla</taxon>
    </lineage>
</organism>
<evidence type="ECO:0000313" key="3">
    <source>
        <dbReference type="Proteomes" id="UP001430953"/>
    </source>
</evidence>
<gene>
    <name evidence="2" type="ORF">PUN28_000790</name>
</gene>
<accession>A0AAW2H1F9</accession>